<dbReference type="HOGENOM" id="CLU_2456264_0_0_1"/>
<organism evidence="2 3">
    <name type="scientific">Suillus luteus UH-Slu-Lm8-n1</name>
    <dbReference type="NCBI Taxonomy" id="930992"/>
    <lineage>
        <taxon>Eukaryota</taxon>
        <taxon>Fungi</taxon>
        <taxon>Dikarya</taxon>
        <taxon>Basidiomycota</taxon>
        <taxon>Agaricomycotina</taxon>
        <taxon>Agaricomycetes</taxon>
        <taxon>Agaricomycetidae</taxon>
        <taxon>Boletales</taxon>
        <taxon>Suillineae</taxon>
        <taxon>Suillaceae</taxon>
        <taxon>Suillus</taxon>
    </lineage>
</organism>
<dbReference type="Proteomes" id="UP000054485">
    <property type="component" value="Unassembled WGS sequence"/>
</dbReference>
<accession>A0A0D0A982</accession>
<dbReference type="InParanoid" id="A0A0D0A982"/>
<gene>
    <name evidence="2" type="ORF">CY34DRAFT_368928</name>
</gene>
<evidence type="ECO:0000256" key="1">
    <source>
        <dbReference type="SAM" id="Phobius"/>
    </source>
</evidence>
<name>A0A0D0A982_9AGAM</name>
<reference evidence="2 3" key="1">
    <citation type="submission" date="2014-04" db="EMBL/GenBank/DDBJ databases">
        <authorList>
            <consortium name="DOE Joint Genome Institute"/>
            <person name="Kuo A."/>
            <person name="Ruytinx J."/>
            <person name="Rineau F."/>
            <person name="Colpaert J."/>
            <person name="Kohler A."/>
            <person name="Nagy L.G."/>
            <person name="Floudas D."/>
            <person name="Copeland A."/>
            <person name="Barry K.W."/>
            <person name="Cichocki N."/>
            <person name="Veneault-Fourrey C."/>
            <person name="LaButti K."/>
            <person name="Lindquist E.A."/>
            <person name="Lipzen A."/>
            <person name="Lundell T."/>
            <person name="Morin E."/>
            <person name="Murat C."/>
            <person name="Sun H."/>
            <person name="Tunlid A."/>
            <person name="Henrissat B."/>
            <person name="Grigoriev I.V."/>
            <person name="Hibbett D.S."/>
            <person name="Martin F."/>
            <person name="Nordberg H.P."/>
            <person name="Cantor M.N."/>
            <person name="Hua S.X."/>
        </authorList>
    </citation>
    <scope>NUCLEOTIDE SEQUENCE [LARGE SCALE GENOMIC DNA]</scope>
    <source>
        <strain evidence="2 3">UH-Slu-Lm8-n1</strain>
    </source>
</reference>
<evidence type="ECO:0000313" key="2">
    <source>
        <dbReference type="EMBL" id="KIK46750.1"/>
    </source>
</evidence>
<keyword evidence="1" id="KW-0812">Transmembrane</keyword>
<sequence>MFTTDIVVSSRPIVYLAHLLLTGSIPPLASNFPAVLLSCLIVWSMYIRTLDSYLACQKILNVLGGKSRGCKTNRGCGVGRGQPGPALAS</sequence>
<dbReference type="OrthoDB" id="2663767at2759"/>
<feature type="transmembrane region" description="Helical" evidence="1">
    <location>
        <begin position="28"/>
        <end position="47"/>
    </location>
</feature>
<keyword evidence="1" id="KW-0472">Membrane</keyword>
<proteinExistence type="predicted"/>
<reference evidence="3" key="2">
    <citation type="submission" date="2015-01" db="EMBL/GenBank/DDBJ databases">
        <title>Evolutionary Origins and Diversification of the Mycorrhizal Mutualists.</title>
        <authorList>
            <consortium name="DOE Joint Genome Institute"/>
            <consortium name="Mycorrhizal Genomics Consortium"/>
            <person name="Kohler A."/>
            <person name="Kuo A."/>
            <person name="Nagy L.G."/>
            <person name="Floudas D."/>
            <person name="Copeland A."/>
            <person name="Barry K.W."/>
            <person name="Cichocki N."/>
            <person name="Veneault-Fourrey C."/>
            <person name="LaButti K."/>
            <person name="Lindquist E.A."/>
            <person name="Lipzen A."/>
            <person name="Lundell T."/>
            <person name="Morin E."/>
            <person name="Murat C."/>
            <person name="Riley R."/>
            <person name="Ohm R."/>
            <person name="Sun H."/>
            <person name="Tunlid A."/>
            <person name="Henrissat B."/>
            <person name="Grigoriev I.V."/>
            <person name="Hibbett D.S."/>
            <person name="Martin F."/>
        </authorList>
    </citation>
    <scope>NUCLEOTIDE SEQUENCE [LARGE SCALE GENOMIC DNA]</scope>
    <source>
        <strain evidence="3">UH-Slu-Lm8-n1</strain>
    </source>
</reference>
<evidence type="ECO:0000313" key="3">
    <source>
        <dbReference type="Proteomes" id="UP000054485"/>
    </source>
</evidence>
<protein>
    <submittedName>
        <fullName evidence="2">Uncharacterized protein</fullName>
    </submittedName>
</protein>
<keyword evidence="1" id="KW-1133">Transmembrane helix</keyword>
<dbReference type="EMBL" id="KN835155">
    <property type="protein sequence ID" value="KIK46750.1"/>
    <property type="molecule type" value="Genomic_DNA"/>
</dbReference>
<keyword evidence="3" id="KW-1185">Reference proteome</keyword>
<dbReference type="AlphaFoldDB" id="A0A0D0A982"/>